<evidence type="ECO:0000259" key="5">
    <source>
        <dbReference type="Pfam" id="PF03016"/>
    </source>
</evidence>
<accession>D8U9S4</accession>
<dbReference type="PANTHER" id="PTHR11062">
    <property type="entry name" value="EXOSTOSIN HEPARAN SULFATE GLYCOSYLTRANSFERASE -RELATED"/>
    <property type="match status" value="1"/>
</dbReference>
<comment type="similarity">
    <text evidence="2">Belongs to the glycosyltransferase 47 family.</text>
</comment>
<comment type="subcellular location">
    <subcellularLocation>
        <location evidence="1">Golgi apparatus membrane</location>
        <topology evidence="1">Single-pass type II membrane protein</topology>
    </subcellularLocation>
</comment>
<gene>
    <name evidence="6" type="primary">elg23</name>
    <name evidence="6" type="ORF">VOLCADRAFT_96312</name>
</gene>
<protein>
    <submittedName>
        <fullName evidence="6">Acetylglucosaminyltransferase</fullName>
    </submittedName>
</protein>
<feature type="compositionally biased region" description="Low complexity" evidence="4">
    <location>
        <begin position="186"/>
        <end position="209"/>
    </location>
</feature>
<dbReference type="KEGG" id="vcn:VOLCADRAFT_96312"/>
<keyword evidence="6" id="KW-0808">Transferase</keyword>
<dbReference type="InterPro" id="IPR004263">
    <property type="entry name" value="Exostosin"/>
</dbReference>
<evidence type="ECO:0000256" key="1">
    <source>
        <dbReference type="ARBA" id="ARBA00004323"/>
    </source>
</evidence>
<evidence type="ECO:0000256" key="3">
    <source>
        <dbReference type="ARBA" id="ARBA00023034"/>
    </source>
</evidence>
<keyword evidence="7" id="KW-1185">Reference proteome</keyword>
<dbReference type="STRING" id="3068.D8U9S4"/>
<feature type="domain" description="Exostosin GT47" evidence="5">
    <location>
        <begin position="14"/>
        <end position="61"/>
    </location>
</feature>
<proteinExistence type="inferred from homology"/>
<dbReference type="Proteomes" id="UP000001058">
    <property type="component" value="Unassembled WGS sequence"/>
</dbReference>
<dbReference type="GeneID" id="9616587"/>
<evidence type="ECO:0000256" key="2">
    <source>
        <dbReference type="ARBA" id="ARBA00010271"/>
    </source>
</evidence>
<keyword evidence="3" id="KW-0333">Golgi apparatus</keyword>
<organism evidence="7">
    <name type="scientific">Volvox carteri f. nagariensis</name>
    <dbReference type="NCBI Taxonomy" id="3068"/>
    <lineage>
        <taxon>Eukaryota</taxon>
        <taxon>Viridiplantae</taxon>
        <taxon>Chlorophyta</taxon>
        <taxon>core chlorophytes</taxon>
        <taxon>Chlorophyceae</taxon>
        <taxon>CS clade</taxon>
        <taxon>Chlamydomonadales</taxon>
        <taxon>Volvocaceae</taxon>
        <taxon>Volvox</taxon>
    </lineage>
</organism>
<dbReference type="InParanoid" id="D8U9S4"/>
<dbReference type="PANTHER" id="PTHR11062:SF376">
    <property type="entry name" value="EXOSTOSIN FAMILY PROTEIN"/>
    <property type="match status" value="1"/>
</dbReference>
<dbReference type="EMBL" id="GL378372">
    <property type="protein sequence ID" value="EFJ43461.1"/>
    <property type="molecule type" value="Genomic_DNA"/>
</dbReference>
<reference evidence="6 7" key="1">
    <citation type="journal article" date="2010" name="Science">
        <title>Genomic analysis of organismal complexity in the multicellular green alga Volvox carteri.</title>
        <authorList>
            <person name="Prochnik S.E."/>
            <person name="Umen J."/>
            <person name="Nedelcu A.M."/>
            <person name="Hallmann A."/>
            <person name="Miller S.M."/>
            <person name="Nishii I."/>
            <person name="Ferris P."/>
            <person name="Kuo A."/>
            <person name="Mitros T."/>
            <person name="Fritz-Laylin L.K."/>
            <person name="Hellsten U."/>
            <person name="Chapman J."/>
            <person name="Simakov O."/>
            <person name="Rensing S.A."/>
            <person name="Terry A."/>
            <person name="Pangilinan J."/>
            <person name="Kapitonov V."/>
            <person name="Jurka J."/>
            <person name="Salamov A."/>
            <person name="Shapiro H."/>
            <person name="Schmutz J."/>
            <person name="Grimwood J."/>
            <person name="Lindquist E."/>
            <person name="Lucas S."/>
            <person name="Grigoriev I.V."/>
            <person name="Schmitt R."/>
            <person name="Kirk D."/>
            <person name="Rokhsar D.S."/>
        </authorList>
    </citation>
    <scope>NUCLEOTIDE SEQUENCE [LARGE SCALE GENOMIC DNA]</scope>
    <source>
        <strain evidence="7">f. Nagariensis / Eve</strain>
    </source>
</reference>
<evidence type="ECO:0000256" key="4">
    <source>
        <dbReference type="SAM" id="MobiDB-lite"/>
    </source>
</evidence>
<name>D8U9S4_VOLCA</name>
<dbReference type="RefSeq" id="XP_002955390.1">
    <property type="nucleotide sequence ID" value="XM_002955344.1"/>
</dbReference>
<sequence length="267" mass="29037">MAHVIAEVAGGPRMQAVQAGCVPVVISDDVLEAFEPFLDWNTFGVRLAEADIPRMHEVREAISPEEYAHKEVLLRCAAQHMAFSTVTGSYIGESGRYDAFETLLEILRAKAAHPDTPPEQLRQVDPQLDAFLDCRDPNDPDVAPAPALAAADGGAVDGKMDRSPLPSDQHQQQQGQRQQPGLELPSISDSDSDSSSRILSSSRRSSSSSGGRNTEEERLCSVSLLDEDDPAGHSCRSISARRMETLFGGYMCIRKPLDPAACPRPWL</sequence>
<dbReference type="AlphaFoldDB" id="D8U9S4"/>
<dbReference type="GO" id="GO:0000139">
    <property type="term" value="C:Golgi membrane"/>
    <property type="evidence" value="ECO:0007669"/>
    <property type="project" value="UniProtKB-SubCell"/>
</dbReference>
<evidence type="ECO:0000313" key="6">
    <source>
        <dbReference type="EMBL" id="EFJ43461.1"/>
    </source>
</evidence>
<dbReference type="OrthoDB" id="1924787at2759"/>
<dbReference type="GO" id="GO:0016757">
    <property type="term" value="F:glycosyltransferase activity"/>
    <property type="evidence" value="ECO:0007669"/>
    <property type="project" value="InterPro"/>
</dbReference>
<dbReference type="Pfam" id="PF03016">
    <property type="entry name" value="Exostosin_GT47"/>
    <property type="match status" value="1"/>
</dbReference>
<evidence type="ECO:0000313" key="7">
    <source>
        <dbReference type="Proteomes" id="UP000001058"/>
    </source>
</evidence>
<feature type="region of interest" description="Disordered" evidence="4">
    <location>
        <begin position="152"/>
        <end position="233"/>
    </location>
</feature>
<dbReference type="InterPro" id="IPR040911">
    <property type="entry name" value="Exostosin_GT47"/>
</dbReference>
<feature type="compositionally biased region" description="Low complexity" evidence="4">
    <location>
        <begin position="169"/>
        <end position="179"/>
    </location>
</feature>